<keyword evidence="1" id="KW-0472">Membrane</keyword>
<feature type="transmembrane region" description="Helical" evidence="1">
    <location>
        <begin position="107"/>
        <end position="131"/>
    </location>
</feature>
<proteinExistence type="predicted"/>
<evidence type="ECO:0000313" key="2">
    <source>
        <dbReference type="EMBL" id="RGU21405.1"/>
    </source>
</evidence>
<feature type="transmembrane region" description="Helical" evidence="1">
    <location>
        <begin position="65"/>
        <end position="86"/>
    </location>
</feature>
<keyword evidence="1" id="KW-1133">Transmembrane helix</keyword>
<dbReference type="RefSeq" id="WP_117994654.1">
    <property type="nucleotide sequence ID" value="NZ_QRXR01000023.1"/>
</dbReference>
<feature type="transmembrane region" description="Helical" evidence="1">
    <location>
        <begin position="203"/>
        <end position="220"/>
    </location>
</feature>
<evidence type="ECO:0000313" key="3">
    <source>
        <dbReference type="Proteomes" id="UP000283765"/>
    </source>
</evidence>
<sequence>MSKLRSIIKLCLYEFKIEIHSKRVLLGYLVGIVMILKQSAGYLLYSNEIGLSVNVLEPFIIAGNNYNTVMFLVLGWLLVISEAPFVNSNSTFLMYRTQRTTWNYAMILYIMVQGIFYYAITAVSSIVISVFNGYFANIWSPAIIKLSSGGNKVNALEVYFPYPQFMRQESVFSAFIITWSLCLLYGIVLALVLYVFNLFTNQIVGAVAAFLFHFLGYELMKEGYMVIIKYSLLARSVPVLLIGSELDATLPQSYVLFALLIVILIFISGRIVKYVDFKEISRGEE</sequence>
<dbReference type="EMBL" id="QRXR01000023">
    <property type="protein sequence ID" value="RGU21405.1"/>
    <property type="molecule type" value="Genomic_DNA"/>
</dbReference>
<comment type="caution">
    <text evidence="2">The sequence shown here is derived from an EMBL/GenBank/DDBJ whole genome shotgun (WGS) entry which is preliminary data.</text>
</comment>
<reference evidence="2 3" key="1">
    <citation type="submission" date="2018-08" db="EMBL/GenBank/DDBJ databases">
        <title>A genome reference for cultivated species of the human gut microbiota.</title>
        <authorList>
            <person name="Zou Y."/>
            <person name="Xue W."/>
            <person name="Luo G."/>
        </authorList>
    </citation>
    <scope>NUCLEOTIDE SEQUENCE [LARGE SCALE GENOMIC DNA]</scope>
    <source>
        <strain evidence="2 3">AF17-27</strain>
    </source>
</reference>
<organism evidence="2 3">
    <name type="scientific">Agathobacter rectalis</name>
    <dbReference type="NCBI Taxonomy" id="39491"/>
    <lineage>
        <taxon>Bacteria</taxon>
        <taxon>Bacillati</taxon>
        <taxon>Bacillota</taxon>
        <taxon>Clostridia</taxon>
        <taxon>Lachnospirales</taxon>
        <taxon>Lachnospiraceae</taxon>
        <taxon>Agathobacter</taxon>
    </lineage>
</organism>
<dbReference type="AlphaFoldDB" id="A0A412RHN0"/>
<accession>A0A412RHN0</accession>
<protein>
    <submittedName>
        <fullName evidence="2">Uncharacterized protein</fullName>
    </submittedName>
</protein>
<keyword evidence="1" id="KW-0812">Transmembrane</keyword>
<feature type="transmembrane region" description="Helical" evidence="1">
    <location>
        <begin position="254"/>
        <end position="272"/>
    </location>
</feature>
<name>A0A412RHN0_9FIRM</name>
<dbReference type="Proteomes" id="UP000283765">
    <property type="component" value="Unassembled WGS sequence"/>
</dbReference>
<evidence type="ECO:0000256" key="1">
    <source>
        <dbReference type="SAM" id="Phobius"/>
    </source>
</evidence>
<gene>
    <name evidence="2" type="ORF">DWW89_12475</name>
</gene>
<feature type="transmembrane region" description="Helical" evidence="1">
    <location>
        <begin position="171"/>
        <end position="196"/>
    </location>
</feature>
<feature type="transmembrane region" description="Helical" evidence="1">
    <location>
        <begin position="25"/>
        <end position="45"/>
    </location>
</feature>